<keyword evidence="3" id="KW-1185">Reference proteome</keyword>
<protein>
    <submittedName>
        <fullName evidence="1">Uncharacterized protein</fullName>
    </submittedName>
</protein>
<dbReference type="EMBL" id="JACHFR010000001">
    <property type="protein sequence ID" value="MBB5217954.1"/>
    <property type="molecule type" value="Genomic_DNA"/>
</dbReference>
<dbReference type="Proteomes" id="UP000593591">
    <property type="component" value="Chromosome"/>
</dbReference>
<dbReference type="KEGG" id="trc:DYE49_07605"/>
<reference evidence="2 4" key="1">
    <citation type="submission" date="2018-08" db="EMBL/GenBank/DDBJ databases">
        <title>The first complete genome of Treponema rectale (CHPAT), a commensal spirochete of the bovine rectum.</title>
        <authorList>
            <person name="Staton G.J."/>
            <person name="Clegg S.R."/>
            <person name="Carter S.D."/>
            <person name="Radford A.D."/>
            <person name="Darby A."/>
            <person name="Hall N."/>
            <person name="Birtles R.J."/>
            <person name="Evans N.J."/>
        </authorList>
    </citation>
    <scope>NUCLEOTIDE SEQUENCE [LARGE SCALE GENOMIC DNA]</scope>
    <source>
        <strain evidence="2 4">CHPA</strain>
    </source>
</reference>
<evidence type="ECO:0000313" key="2">
    <source>
        <dbReference type="EMBL" id="QOS40328.1"/>
    </source>
</evidence>
<sequence length="327" mass="37989">MENFQKPNFDVLKAISVLAKKLEKSHLKIKRTNEFNNAEEKLKKYFDTTSSGTWMLCGILSYYFEHHGSTCNFNDLSDFFDCPVMSVIAYKKDIEDLLAKRYIVNNKSLIEDEVEIHNDFDISKSLIRSVIHNDKIIIEQKKAERSILDLIRKVGDLCDSSEEMFEKTFQTEAIEYKYCDFDFIKKVKLLFPDDINTRLFFYGCCNDLLKGYASSLQSTIECSYDESDRFQIAESFMEGNHPLLKMDLVEFVDKSNLTESTIEITAKAKEMFLGENAKLFMKSAKGTDIIQPDTIKQKELFYSLENESEINRLTNALKDENLFNIQT</sequence>
<organism evidence="1 3">
    <name type="scientific">Treponema rectale</name>
    <dbReference type="NCBI Taxonomy" id="744512"/>
    <lineage>
        <taxon>Bacteria</taxon>
        <taxon>Pseudomonadati</taxon>
        <taxon>Spirochaetota</taxon>
        <taxon>Spirochaetia</taxon>
        <taxon>Spirochaetales</taxon>
        <taxon>Treponemataceae</taxon>
        <taxon>Treponema</taxon>
    </lineage>
</organism>
<dbReference type="RefSeq" id="WP_184651394.1">
    <property type="nucleotide sequence ID" value="NZ_JACHFR010000001.1"/>
</dbReference>
<evidence type="ECO:0000313" key="4">
    <source>
        <dbReference type="Proteomes" id="UP000593591"/>
    </source>
</evidence>
<accession>A0A840SAW0</accession>
<name>A0A840SAW0_9SPIR</name>
<evidence type="ECO:0000313" key="1">
    <source>
        <dbReference type="EMBL" id="MBB5217954.1"/>
    </source>
</evidence>
<gene>
    <name evidence="2" type="ORF">DYE49_07605</name>
    <name evidence="1" type="ORF">HNP77_000298</name>
</gene>
<reference evidence="1 3" key="2">
    <citation type="submission" date="2020-08" db="EMBL/GenBank/DDBJ databases">
        <title>Genomic Encyclopedia of Type Strains, Phase IV (KMG-IV): sequencing the most valuable type-strain genomes for metagenomic binning, comparative biology and taxonomic classification.</title>
        <authorList>
            <person name="Goeker M."/>
        </authorList>
    </citation>
    <scope>NUCLEOTIDE SEQUENCE [LARGE SCALE GENOMIC DNA]</scope>
    <source>
        <strain evidence="1 3">DSM 103679</strain>
    </source>
</reference>
<dbReference type="Proteomes" id="UP000578697">
    <property type="component" value="Unassembled WGS sequence"/>
</dbReference>
<dbReference type="AlphaFoldDB" id="A0A840SAW0"/>
<proteinExistence type="predicted"/>
<evidence type="ECO:0000313" key="3">
    <source>
        <dbReference type="Proteomes" id="UP000578697"/>
    </source>
</evidence>
<dbReference type="EMBL" id="CP031517">
    <property type="protein sequence ID" value="QOS40328.1"/>
    <property type="molecule type" value="Genomic_DNA"/>
</dbReference>